<feature type="transmembrane region" description="Helical" evidence="6">
    <location>
        <begin position="294"/>
        <end position="313"/>
    </location>
</feature>
<dbReference type="RefSeq" id="XP_071928918.1">
    <property type="nucleotide sequence ID" value="XM_072072817.1"/>
</dbReference>
<feature type="transmembrane region" description="Helical" evidence="6">
    <location>
        <begin position="443"/>
        <end position="467"/>
    </location>
</feature>
<feature type="transmembrane region" description="Helical" evidence="6">
    <location>
        <begin position="365"/>
        <end position="390"/>
    </location>
</feature>
<name>A0ABM4WAU7_COFAR</name>
<reference evidence="9" key="1">
    <citation type="submission" date="2025-08" db="UniProtKB">
        <authorList>
            <consortium name="RefSeq"/>
        </authorList>
    </citation>
    <scope>IDENTIFICATION</scope>
    <source>
        <tissue evidence="9">Leaves</tissue>
    </source>
</reference>
<protein>
    <recommendedName>
        <fullName evidence="6">Protein DETOXIFICATION</fullName>
    </recommendedName>
    <alternativeName>
        <fullName evidence="6">Multidrug and toxic compound extrusion protein</fullName>
    </alternativeName>
</protein>
<proteinExistence type="inferred from homology"/>
<dbReference type="InterPro" id="IPR045069">
    <property type="entry name" value="MATE_euk"/>
</dbReference>
<keyword evidence="3 6" id="KW-0812">Transmembrane</keyword>
<keyword evidence="5 6" id="KW-0472">Membrane</keyword>
<evidence type="ECO:0000256" key="3">
    <source>
        <dbReference type="ARBA" id="ARBA00022692"/>
    </source>
</evidence>
<feature type="transmembrane region" description="Helical" evidence="6">
    <location>
        <begin position="487"/>
        <end position="509"/>
    </location>
</feature>
<evidence type="ECO:0000313" key="8">
    <source>
        <dbReference type="Proteomes" id="UP001652660"/>
    </source>
</evidence>
<sequence length="598" mass="65734">MQIPPPPPPHPLTQFVYEHPPHGLKTLITTTTLLSTPSREEDAGGTPPQKYNHHRTLPRTTAPRPGKKKNLDRHRNFTMQDNNSKEPLLLSSPREADKPDEESQEYLLGRSNISFASSFVADADDIPPINGVRDFFREFTIESKKLWYLAGPAIFTSICQYSLGAITQTLAGHLGTLELAAVSIENSVIAGLSFGIMLGMGSALETLCGQAYGAGQIEMLGVYMQRSWVILNTTALILMLLYIFAEPFLRLIGQTEDISRAAGTLAVWMIPQLFAYAANFPIAKFLQAQSKIMVMAWISVVGLVLHSVFSWLLMLKFGWGLVGAAVVLNLSWWFIVVAQLLYIFSGTCGRAWSGFSWKAFQNLWGFVRLSLASAIMLCLETWYFMALILFAGYLKNAEVSVDALSICTNLLGWTVMVAVGCNAAISVRVSNELGAAHPRTAKFSVVVVVVSSFLLGVVLSAILLIFRQQYPSLFSNSDEVKSLVYELTPLLAFCIVLNTIQPALSGVAIGAGWQALVAYVNIACYYLFGIPLGLLLGYKINMGVKGIWYGMVSGTAVQTVVLFWIVYRTNWNKEASVAAKRIQQWGGEPDAKANDVET</sequence>
<dbReference type="Proteomes" id="UP001652660">
    <property type="component" value="Chromosome 11e"/>
</dbReference>
<feature type="transmembrane region" description="Helical" evidence="6">
    <location>
        <begin position="265"/>
        <end position="282"/>
    </location>
</feature>
<evidence type="ECO:0000256" key="7">
    <source>
        <dbReference type="SAM" id="MobiDB-lite"/>
    </source>
</evidence>
<gene>
    <name evidence="9" type="primary">LOC140004546</name>
</gene>
<evidence type="ECO:0000256" key="5">
    <source>
        <dbReference type="ARBA" id="ARBA00023136"/>
    </source>
</evidence>
<feature type="transmembrane region" description="Helical" evidence="6">
    <location>
        <begin position="146"/>
        <end position="167"/>
    </location>
</feature>
<dbReference type="CDD" id="cd13132">
    <property type="entry name" value="MATE_eukaryotic"/>
    <property type="match status" value="1"/>
</dbReference>
<feature type="transmembrane region" description="Helical" evidence="6">
    <location>
        <begin position="187"/>
        <end position="207"/>
    </location>
</feature>
<feature type="region of interest" description="Disordered" evidence="7">
    <location>
        <begin position="33"/>
        <end position="104"/>
    </location>
</feature>
<evidence type="ECO:0000256" key="2">
    <source>
        <dbReference type="ARBA" id="ARBA00010199"/>
    </source>
</evidence>
<feature type="transmembrane region" description="Helical" evidence="6">
    <location>
        <begin position="319"/>
        <end position="344"/>
    </location>
</feature>
<comment type="subcellular location">
    <subcellularLocation>
        <location evidence="1">Membrane</location>
        <topology evidence="1">Multi-pass membrane protein</topology>
    </subcellularLocation>
</comment>
<organism evidence="8 9">
    <name type="scientific">Coffea arabica</name>
    <name type="common">Arabian coffee</name>
    <dbReference type="NCBI Taxonomy" id="13443"/>
    <lineage>
        <taxon>Eukaryota</taxon>
        <taxon>Viridiplantae</taxon>
        <taxon>Streptophyta</taxon>
        <taxon>Embryophyta</taxon>
        <taxon>Tracheophyta</taxon>
        <taxon>Spermatophyta</taxon>
        <taxon>Magnoliopsida</taxon>
        <taxon>eudicotyledons</taxon>
        <taxon>Gunneridae</taxon>
        <taxon>Pentapetalae</taxon>
        <taxon>asterids</taxon>
        <taxon>lamiids</taxon>
        <taxon>Gentianales</taxon>
        <taxon>Rubiaceae</taxon>
        <taxon>Ixoroideae</taxon>
        <taxon>Gardenieae complex</taxon>
        <taxon>Bertiereae - Coffeeae clade</taxon>
        <taxon>Coffeeae</taxon>
        <taxon>Coffea</taxon>
    </lineage>
</organism>
<dbReference type="InterPro" id="IPR002528">
    <property type="entry name" value="MATE_fam"/>
</dbReference>
<feature type="transmembrane region" description="Helical" evidence="6">
    <location>
        <begin position="516"/>
        <end position="540"/>
    </location>
</feature>
<evidence type="ECO:0000313" key="9">
    <source>
        <dbReference type="RefSeq" id="XP_071928918.1"/>
    </source>
</evidence>
<dbReference type="GeneID" id="140004546"/>
<feature type="transmembrane region" description="Helical" evidence="6">
    <location>
        <begin position="228"/>
        <end position="245"/>
    </location>
</feature>
<dbReference type="PANTHER" id="PTHR11206">
    <property type="entry name" value="MULTIDRUG RESISTANCE PROTEIN"/>
    <property type="match status" value="1"/>
</dbReference>
<evidence type="ECO:0000256" key="4">
    <source>
        <dbReference type="ARBA" id="ARBA00022989"/>
    </source>
</evidence>
<comment type="similarity">
    <text evidence="2 6">Belongs to the multi antimicrobial extrusion (MATE) (TC 2.A.66.1) family.</text>
</comment>
<dbReference type="Pfam" id="PF01554">
    <property type="entry name" value="MatE"/>
    <property type="match status" value="2"/>
</dbReference>
<keyword evidence="4 6" id="KW-1133">Transmembrane helix</keyword>
<evidence type="ECO:0000256" key="6">
    <source>
        <dbReference type="RuleBase" id="RU004914"/>
    </source>
</evidence>
<dbReference type="NCBIfam" id="TIGR00797">
    <property type="entry name" value="matE"/>
    <property type="match status" value="1"/>
</dbReference>
<feature type="transmembrane region" description="Helical" evidence="6">
    <location>
        <begin position="546"/>
        <end position="567"/>
    </location>
</feature>
<feature type="transmembrane region" description="Helical" evidence="6">
    <location>
        <begin position="410"/>
        <end position="431"/>
    </location>
</feature>
<accession>A0ABM4WAU7</accession>
<keyword evidence="8" id="KW-1185">Reference proteome</keyword>
<evidence type="ECO:0000256" key="1">
    <source>
        <dbReference type="ARBA" id="ARBA00004141"/>
    </source>
</evidence>